<evidence type="ECO:0000256" key="1">
    <source>
        <dbReference type="SAM" id="SignalP"/>
    </source>
</evidence>
<feature type="signal peptide" evidence="1">
    <location>
        <begin position="1"/>
        <end position="25"/>
    </location>
</feature>
<dbReference type="Proteomes" id="UP000183859">
    <property type="component" value="Chromosome"/>
</dbReference>
<protein>
    <submittedName>
        <fullName evidence="2">Putative integral membrane protein</fullName>
    </submittedName>
</protein>
<dbReference type="RefSeq" id="WP_072505022.1">
    <property type="nucleotide sequence ID" value="NZ_CP016364.1"/>
</dbReference>
<dbReference type="Pfam" id="PF06282">
    <property type="entry name" value="DUF1036"/>
    <property type="match status" value="1"/>
</dbReference>
<dbReference type="STRING" id="1844006.PhaeoP97_02138"/>
<reference evidence="3" key="1">
    <citation type="submission" date="2016-07" db="EMBL/GenBank/DDBJ databases">
        <title>Phaeobacter portensis sp. nov., a tropodithietic acid producing bacterium isolated from a German harbor.</title>
        <authorList>
            <person name="Freese H.M."/>
            <person name="Bunk B."/>
            <person name="Breider S."/>
            <person name="Brinkhoff T."/>
        </authorList>
    </citation>
    <scope>NUCLEOTIDE SEQUENCE [LARGE SCALE GENOMIC DNA]</scope>
    <source>
        <strain evidence="3">P97</strain>
    </source>
</reference>
<proteinExistence type="predicted"/>
<keyword evidence="1" id="KW-0732">Signal</keyword>
<keyword evidence="3" id="KW-1185">Reference proteome</keyword>
<dbReference type="OrthoDB" id="9806840at2"/>
<dbReference type="EMBL" id="CP016364">
    <property type="protein sequence ID" value="APG47538.1"/>
    <property type="molecule type" value="Genomic_DNA"/>
</dbReference>
<name>A0A1L3I5Z7_9RHOB</name>
<feature type="chain" id="PRO_5012250488" evidence="1">
    <location>
        <begin position="26"/>
        <end position="371"/>
    </location>
</feature>
<dbReference type="InterPro" id="IPR009380">
    <property type="entry name" value="DUF1036"/>
</dbReference>
<evidence type="ECO:0000313" key="2">
    <source>
        <dbReference type="EMBL" id="APG47538.1"/>
    </source>
</evidence>
<dbReference type="AlphaFoldDB" id="A0A1L3I5Z7"/>
<accession>A0A1L3I5Z7</accession>
<organism evidence="2 3">
    <name type="scientific">Phaeobacter porticola</name>
    <dbReference type="NCBI Taxonomy" id="1844006"/>
    <lineage>
        <taxon>Bacteria</taxon>
        <taxon>Pseudomonadati</taxon>
        <taxon>Pseudomonadota</taxon>
        <taxon>Alphaproteobacteria</taxon>
        <taxon>Rhodobacterales</taxon>
        <taxon>Roseobacteraceae</taxon>
        <taxon>Phaeobacter</taxon>
    </lineage>
</organism>
<evidence type="ECO:0000313" key="3">
    <source>
        <dbReference type="Proteomes" id="UP000183859"/>
    </source>
</evidence>
<sequence precursor="true">MCARLVLALLLAPLMTGAAAPMAQAAPAYIGLEVCNDTPVPQSVSLAYRDDGQWLTKGWWRLPPASCRQVLEGRLQNRFYYFRSTAPDWQFLDERISFCVGPDEFTIYGDHDCAIRGYKSAFFAKIDTHDLRGRGAETANNTGAQAFVSQLSAHSQPIAGPTTNGALAGIPDGRAVPPQGQYGPGFVSNVTFLGCEERGRDGQVICKFVTEDGQICVEENGMTSSAIIDRLQALAPGTPVQISGDRLGQFERITQAMLHDVKPRDETGLDALLYRLEGDWVSLDDDYDRFVITGAERRSFYGKIETSVELISVQGACGDASGQGPYLMAQAEDGGPVHCYRIMSVTETELDLSYLPRGTQLRYRRNDMPVN</sequence>
<dbReference type="KEGG" id="php:PhaeoP97_02138"/>
<gene>
    <name evidence="2" type="ORF">PhaeoP97_02138</name>
</gene>